<evidence type="ECO:0000259" key="1">
    <source>
        <dbReference type="Pfam" id="PF13843"/>
    </source>
</evidence>
<dbReference type="InterPro" id="IPR029526">
    <property type="entry name" value="PGBD"/>
</dbReference>
<gene>
    <name evidence="2" type="ORF">LAZ67_6002163</name>
</gene>
<feature type="domain" description="PiggyBac transposable element-derived protein" evidence="1">
    <location>
        <begin position="2"/>
        <end position="75"/>
    </location>
</feature>
<evidence type="ECO:0000313" key="3">
    <source>
        <dbReference type="Proteomes" id="UP001235939"/>
    </source>
</evidence>
<name>A0ABY6KJM9_9ARAC</name>
<evidence type="ECO:0000313" key="2">
    <source>
        <dbReference type="EMBL" id="UYV69044.1"/>
    </source>
</evidence>
<dbReference type="Pfam" id="PF13843">
    <property type="entry name" value="DDE_Tnp_1_7"/>
    <property type="match status" value="2"/>
</dbReference>
<sequence>MLHLNDNMLYIPHGQPGYDSIYKIRTLFDSLVNKFRTWYSPDEKLTIYEAICTFHGRVHFRVYIKGKPHKYGIKICESSTGWFSSPQLFNHLLEKKTVAVGTVRHNRKELPKKAFSKKLKKGESLFCQNRQLLALKWLDTRDVLMIATIPGAPNPGIQDEHQRTRRDEGPFPVVSRYSKTVTVKINKHYLVISINRLKPAFIENTPQSFHDSSILPPMPDNAEEKKKENDLNVKFPCKHCGKRNHTQERCFFKNAKCHAYGKLGHVERPSTTERKGKELPAFVYSNFTVIQTFSIHRLLISVLGGELNLHVGADSDQPVQKRENFSCQY</sequence>
<keyword evidence="3" id="KW-1185">Reference proteome</keyword>
<reference evidence="2 3" key="1">
    <citation type="submission" date="2022-01" db="EMBL/GenBank/DDBJ databases">
        <title>A chromosomal length assembly of Cordylochernes scorpioides.</title>
        <authorList>
            <person name="Zeh D."/>
            <person name="Zeh J."/>
        </authorList>
    </citation>
    <scope>NUCLEOTIDE SEQUENCE [LARGE SCALE GENOMIC DNA]</scope>
    <source>
        <strain evidence="2">IN4F17</strain>
        <tissue evidence="2">Whole Body</tissue>
    </source>
</reference>
<feature type="domain" description="PiggyBac transposable element-derived protein" evidence="1">
    <location>
        <begin position="83"/>
        <end position="154"/>
    </location>
</feature>
<dbReference type="EMBL" id="CP092868">
    <property type="protein sequence ID" value="UYV69044.1"/>
    <property type="molecule type" value="Genomic_DNA"/>
</dbReference>
<dbReference type="PANTHER" id="PTHR46599">
    <property type="entry name" value="PIGGYBAC TRANSPOSABLE ELEMENT-DERIVED PROTEIN 4"/>
    <property type="match status" value="1"/>
</dbReference>
<proteinExistence type="predicted"/>
<dbReference type="PANTHER" id="PTHR46599:SF3">
    <property type="entry name" value="PIGGYBAC TRANSPOSABLE ELEMENT-DERIVED PROTEIN 4"/>
    <property type="match status" value="1"/>
</dbReference>
<dbReference type="Proteomes" id="UP001235939">
    <property type="component" value="Chromosome 06"/>
</dbReference>
<organism evidence="2 3">
    <name type="scientific">Cordylochernes scorpioides</name>
    <dbReference type="NCBI Taxonomy" id="51811"/>
    <lineage>
        <taxon>Eukaryota</taxon>
        <taxon>Metazoa</taxon>
        <taxon>Ecdysozoa</taxon>
        <taxon>Arthropoda</taxon>
        <taxon>Chelicerata</taxon>
        <taxon>Arachnida</taxon>
        <taxon>Pseudoscorpiones</taxon>
        <taxon>Cheliferoidea</taxon>
        <taxon>Chernetidae</taxon>
        <taxon>Cordylochernes</taxon>
    </lineage>
</organism>
<protein>
    <recommendedName>
        <fullName evidence="1">PiggyBac transposable element-derived protein domain-containing protein</fullName>
    </recommendedName>
</protein>
<accession>A0ABY6KJM9</accession>